<keyword evidence="2" id="KW-1185">Reference proteome</keyword>
<organism evidence="1 2">
    <name type="scientific">[Candida] jaroonii</name>
    <dbReference type="NCBI Taxonomy" id="467808"/>
    <lineage>
        <taxon>Eukaryota</taxon>
        <taxon>Fungi</taxon>
        <taxon>Dikarya</taxon>
        <taxon>Ascomycota</taxon>
        <taxon>Saccharomycotina</taxon>
        <taxon>Pichiomycetes</taxon>
        <taxon>Debaryomycetaceae</taxon>
        <taxon>Yamadazyma</taxon>
    </lineage>
</organism>
<sequence length="1003" mass="111441">MSKFDTEDSIKYDTESEIGTVNDMVRFKAQTKDRNIDSKLSRSNSMFTITSRAEDVLPTAFKTISQTIDSNVSNGAAEAEDVMGTNKFLNITWHSDDITKVADDLEADLVNGLNDQQISSKIKEFGLNVKSKPPGDLFWRIFFYFFGGFGSLLLVAGILSIICWKPLGDPPQIANLALGLILLAVFIIQAVLNFIQDFSSGQVMKSINNMIPLEVKVIRSSEVVDLRSEDLVPGDLILIEPFTKIAADIRIFESKGLVFDRSILTGETIPCPGKVISSSLNYLESESIAMQGTFCVGGHGKGVVVSTGNFTIFGEIAKLSSAPKKKLTTLQIELFRFIAIVSIVIVLVMVLVIILWATWIRHTYPEWINVPTLIIDLVSVVVSFIPEGLPISLTVCLIVVAHRMKESQILVKSLNIVETLGSVSVLCSDKTGTLTTGKMTVTNSFGDQERLSLIGTLCNETEVIDNERGGGNQTDAAIFQYFSQFNDYNTILNRYTLVKHLNFSSKLKYMVKIFKDEIEDKFILTVKGAPDVLLQKAKFFNAIDGLKSIPDVGIGSFTSKQLEWSNNGERVILLGSKILDKVNMDDDFFDIEDFTIDGLISLSDPLRSKIPEVIGQLQDAGIKLVMITGDFELTAKSIAKKCGIIKHDQIDNINTLTDNSQDRSVVINGPDMYRLSEIDWDKLASYNEIVFSRTTPEQKLKIVKEFQKRKHVVGMTGDGVNDSPSIKQADVGISMADGSEIAKEASDLVLLDSFTSIVEALIYGRLVFENVKKTICYLLPAGCFSELWAVLLNVLGGYPQMLSSFCMIIISCLTDCVASMIISLERPEKNLLYKKPRCVSGERLVDWRLLLHSYLFVGTFECFVAMLLSFLHFTRNGIPFSALKSYGDYEDPVRISSLLASSCSIYFVSLVILQAFNLMVVRSRYVSLFKNLNWRLLVVLPVFASTFIWTNIPAVQKAISSSSVPVEYYFIAVGFGVLLVAYDETRKLIIRNIPHSFVAKAAW</sequence>
<dbReference type="EMBL" id="CALSDN010000002">
    <property type="protein sequence ID" value="CAH6719091.1"/>
    <property type="molecule type" value="Genomic_DNA"/>
</dbReference>
<evidence type="ECO:0000313" key="2">
    <source>
        <dbReference type="Proteomes" id="UP001152531"/>
    </source>
</evidence>
<proteinExistence type="predicted"/>
<comment type="caution">
    <text evidence="1">The sequence shown here is derived from an EMBL/GenBank/DDBJ whole genome shotgun (WGS) entry which is preliminary data.</text>
</comment>
<evidence type="ECO:0000313" key="1">
    <source>
        <dbReference type="EMBL" id="CAH6719091.1"/>
    </source>
</evidence>
<protein>
    <submittedName>
        <fullName evidence="1">Plasma membrane ATPase 2</fullName>
    </submittedName>
</protein>
<dbReference type="Proteomes" id="UP001152531">
    <property type="component" value="Unassembled WGS sequence"/>
</dbReference>
<accession>A0ACA9Y2B0</accession>
<gene>
    <name evidence="1" type="ORF">CLIB1444_02S00738</name>
</gene>
<reference evidence="1" key="1">
    <citation type="submission" date="2022-06" db="EMBL/GenBank/DDBJ databases">
        <authorList>
            <person name="Legras J.-L."/>
            <person name="Devillers H."/>
            <person name="Grondin C."/>
        </authorList>
    </citation>
    <scope>NUCLEOTIDE SEQUENCE</scope>
    <source>
        <strain evidence="1">CLIB 1444</strain>
    </source>
</reference>
<name>A0ACA9Y2B0_9ASCO</name>